<dbReference type="PANTHER" id="PTHR11759">
    <property type="entry name" value="40S RIBOSOMAL PROTEIN S14/30S RIBOSOMAL PROTEIN S11"/>
    <property type="match status" value="1"/>
</dbReference>
<dbReference type="GO" id="GO:0005840">
    <property type="term" value="C:ribosome"/>
    <property type="evidence" value="ECO:0007669"/>
    <property type="project" value="UniProtKB-KW"/>
</dbReference>
<dbReference type="SUPFAM" id="SSF53137">
    <property type="entry name" value="Translational machinery components"/>
    <property type="match status" value="1"/>
</dbReference>
<dbReference type="Proteomes" id="UP000750334">
    <property type="component" value="Unassembled WGS sequence"/>
</dbReference>
<evidence type="ECO:0000256" key="3">
    <source>
        <dbReference type="ARBA" id="ARBA00022980"/>
    </source>
</evidence>
<proteinExistence type="inferred from homology"/>
<keyword evidence="5" id="KW-0687">Ribonucleoprotein</keyword>
<evidence type="ECO:0000256" key="7">
    <source>
        <dbReference type="ARBA" id="ARBA00070326"/>
    </source>
</evidence>
<protein>
    <recommendedName>
        <fullName evidence="7">Small ribosomal subunit protein uS11m</fullName>
    </recommendedName>
</protein>
<name>A0A9P6WEK7_MAUEX</name>
<dbReference type="InterPro" id="IPR001971">
    <property type="entry name" value="Ribosomal_uS11"/>
</dbReference>
<dbReference type="GO" id="GO:0003735">
    <property type="term" value="F:structural constituent of ribosome"/>
    <property type="evidence" value="ECO:0007669"/>
    <property type="project" value="InterPro"/>
</dbReference>
<keyword evidence="3" id="KW-0689">Ribosomal protein</keyword>
<comment type="subcellular location">
    <subcellularLocation>
        <location evidence="1">Mitochondrion</location>
    </subcellularLocation>
</comment>
<comment type="caution">
    <text evidence="8">The sequence shown here is derived from an EMBL/GenBank/DDBJ whole genome shotgun (WGS) entry which is preliminary data.</text>
</comment>
<evidence type="ECO:0000256" key="2">
    <source>
        <dbReference type="ARBA" id="ARBA00006194"/>
    </source>
</evidence>
<evidence type="ECO:0000313" key="9">
    <source>
        <dbReference type="Proteomes" id="UP000750334"/>
    </source>
</evidence>
<comment type="similarity">
    <text evidence="2">Belongs to the universal ribosomal protein uS11 family.</text>
</comment>
<evidence type="ECO:0000256" key="4">
    <source>
        <dbReference type="ARBA" id="ARBA00023128"/>
    </source>
</evidence>
<comment type="function">
    <text evidence="6">Component of the mitochondrial ribosome (mitoribosome), a dedicated translation machinery responsible for the synthesis of mitochondrial genome-encoded proteins, including at least some of the essential transmembrane subunits of the mitochondrial respiratory chain. The mitoribosomes are attached to the mitochondrial inner membrane and translation products are cotranslationally integrated into the membrane.</text>
</comment>
<dbReference type="GO" id="GO:0005739">
    <property type="term" value="C:mitochondrion"/>
    <property type="evidence" value="ECO:0007669"/>
    <property type="project" value="UniProtKB-SubCell"/>
</dbReference>
<keyword evidence="4" id="KW-0496">Mitochondrion</keyword>
<evidence type="ECO:0000313" key="8">
    <source>
        <dbReference type="EMBL" id="KAG0672223.1"/>
    </source>
</evidence>
<evidence type="ECO:0000256" key="6">
    <source>
        <dbReference type="ARBA" id="ARBA00037226"/>
    </source>
</evidence>
<dbReference type="HAMAP" id="MF_01310">
    <property type="entry name" value="Ribosomal_uS11"/>
    <property type="match status" value="1"/>
</dbReference>
<evidence type="ECO:0000256" key="1">
    <source>
        <dbReference type="ARBA" id="ARBA00004173"/>
    </source>
</evidence>
<evidence type="ECO:0000256" key="5">
    <source>
        <dbReference type="ARBA" id="ARBA00023274"/>
    </source>
</evidence>
<organism evidence="8 9">
    <name type="scientific">Maudiozyma exigua</name>
    <name type="common">Yeast</name>
    <name type="synonym">Kazachstania exigua</name>
    <dbReference type="NCBI Taxonomy" id="34358"/>
    <lineage>
        <taxon>Eukaryota</taxon>
        <taxon>Fungi</taxon>
        <taxon>Dikarya</taxon>
        <taxon>Ascomycota</taxon>
        <taxon>Saccharomycotina</taxon>
        <taxon>Saccharomycetes</taxon>
        <taxon>Saccharomycetales</taxon>
        <taxon>Saccharomycetaceae</taxon>
        <taxon>Maudiozyma</taxon>
    </lineage>
</organism>
<sequence length="201" mass="22787">MFRFNILRAVARRCESTVSFGKRDSNSSVISNVIRPSALSNQRSAVNKVGAKNEIIRKYVLHCNFTKNNTHFTYCAIIEDLNFLQNNAQLSYNDKLLYYMKLPSLVKLKLSTGCLGFRKAARGEYEAGFQTTNKIFQMIQEKNMLNKDIDIVMKDFGKGRAAFIAALNGKEGTAIRKYVKNISDATPLKFGGVRSPRIRRL</sequence>
<dbReference type="GO" id="GO:0006412">
    <property type="term" value="P:translation"/>
    <property type="evidence" value="ECO:0007669"/>
    <property type="project" value="InterPro"/>
</dbReference>
<reference evidence="8 9" key="1">
    <citation type="submission" date="2020-11" db="EMBL/GenBank/DDBJ databases">
        <title>Kefir isolates.</title>
        <authorList>
            <person name="Marcisauskas S."/>
            <person name="Kim Y."/>
            <person name="Blasche S."/>
        </authorList>
    </citation>
    <scope>NUCLEOTIDE SEQUENCE [LARGE SCALE GENOMIC DNA]</scope>
    <source>
        <strain evidence="8 9">OG2</strain>
    </source>
</reference>
<gene>
    <name evidence="8" type="ORF">C6P45_003698</name>
</gene>
<dbReference type="InterPro" id="IPR036967">
    <property type="entry name" value="Ribosomal_uS11_sf"/>
</dbReference>
<dbReference type="OrthoDB" id="1654884at2759"/>
<dbReference type="AlphaFoldDB" id="A0A9P6WEK7"/>
<dbReference type="EMBL" id="PUHR01000004">
    <property type="protein sequence ID" value="KAG0672223.1"/>
    <property type="molecule type" value="Genomic_DNA"/>
</dbReference>
<dbReference type="GO" id="GO:1990904">
    <property type="term" value="C:ribonucleoprotein complex"/>
    <property type="evidence" value="ECO:0007669"/>
    <property type="project" value="UniProtKB-KW"/>
</dbReference>
<keyword evidence="9" id="KW-1185">Reference proteome</keyword>
<dbReference type="Gene3D" id="3.30.420.80">
    <property type="entry name" value="Ribosomal protein S11"/>
    <property type="match status" value="1"/>
</dbReference>
<dbReference type="FunFam" id="3.30.420.80:FF:000011">
    <property type="entry name" value="37S ribosomal protein S18, mitochondrial"/>
    <property type="match status" value="1"/>
</dbReference>
<accession>A0A9P6WEK7</accession>